<keyword evidence="3" id="KW-1185">Reference proteome</keyword>
<dbReference type="Proteomes" id="UP001454036">
    <property type="component" value="Unassembled WGS sequence"/>
</dbReference>
<evidence type="ECO:0000259" key="1">
    <source>
        <dbReference type="PROSITE" id="PS51746"/>
    </source>
</evidence>
<dbReference type="InterPro" id="IPR015655">
    <property type="entry name" value="PP2C"/>
</dbReference>
<dbReference type="InterPro" id="IPR036457">
    <property type="entry name" value="PPM-type-like_dom_sf"/>
</dbReference>
<organism evidence="2 3">
    <name type="scientific">Lithospermum erythrorhizon</name>
    <name type="common">Purple gromwell</name>
    <name type="synonym">Lithospermum officinale var. erythrorhizon</name>
    <dbReference type="NCBI Taxonomy" id="34254"/>
    <lineage>
        <taxon>Eukaryota</taxon>
        <taxon>Viridiplantae</taxon>
        <taxon>Streptophyta</taxon>
        <taxon>Embryophyta</taxon>
        <taxon>Tracheophyta</taxon>
        <taxon>Spermatophyta</taxon>
        <taxon>Magnoliopsida</taxon>
        <taxon>eudicotyledons</taxon>
        <taxon>Gunneridae</taxon>
        <taxon>Pentapetalae</taxon>
        <taxon>asterids</taxon>
        <taxon>lamiids</taxon>
        <taxon>Boraginales</taxon>
        <taxon>Boraginaceae</taxon>
        <taxon>Boraginoideae</taxon>
        <taxon>Lithospermeae</taxon>
        <taxon>Lithospermum</taxon>
    </lineage>
</organism>
<proteinExistence type="predicted"/>
<dbReference type="Gene3D" id="3.60.40.10">
    <property type="entry name" value="PPM-type phosphatase domain"/>
    <property type="match status" value="1"/>
</dbReference>
<dbReference type="EMBL" id="BAABME010019214">
    <property type="protein sequence ID" value="GAA0156455.1"/>
    <property type="molecule type" value="Genomic_DNA"/>
</dbReference>
<evidence type="ECO:0000313" key="2">
    <source>
        <dbReference type="EMBL" id="GAA0156455.1"/>
    </source>
</evidence>
<dbReference type="AlphaFoldDB" id="A0AAV3Q1G3"/>
<dbReference type="PANTHER" id="PTHR47992">
    <property type="entry name" value="PROTEIN PHOSPHATASE"/>
    <property type="match status" value="1"/>
</dbReference>
<dbReference type="GO" id="GO:0004722">
    <property type="term" value="F:protein serine/threonine phosphatase activity"/>
    <property type="evidence" value="ECO:0007669"/>
    <property type="project" value="InterPro"/>
</dbReference>
<name>A0AAV3Q1G3_LITER</name>
<sequence>MKENIGDSYLKKPEFAAHPSLTKFQLKVPIQRQVLRSDPSIITRVIQQTPRFVIFGSDGLWDHLTNEKAVDIVNSHPRNGIAKRLLDIIKVLS</sequence>
<feature type="domain" description="PPM-type phosphatase" evidence="1">
    <location>
        <begin position="1"/>
        <end position="93"/>
    </location>
</feature>
<reference evidence="2 3" key="1">
    <citation type="submission" date="2024-01" db="EMBL/GenBank/DDBJ databases">
        <title>The complete chloroplast genome sequence of Lithospermum erythrorhizon: insights into the phylogenetic relationship among Boraginaceae species and the maternal lineages of purple gromwells.</title>
        <authorList>
            <person name="Okada T."/>
            <person name="Watanabe K."/>
        </authorList>
    </citation>
    <scope>NUCLEOTIDE SEQUENCE [LARGE SCALE GENOMIC DNA]</scope>
</reference>
<comment type="caution">
    <text evidence="2">The sequence shown here is derived from an EMBL/GenBank/DDBJ whole genome shotgun (WGS) entry which is preliminary data.</text>
</comment>
<dbReference type="PROSITE" id="PS51746">
    <property type="entry name" value="PPM_2"/>
    <property type="match status" value="1"/>
</dbReference>
<dbReference type="InterPro" id="IPR001932">
    <property type="entry name" value="PPM-type_phosphatase-like_dom"/>
</dbReference>
<gene>
    <name evidence="2" type="ORF">LIER_38272</name>
</gene>
<accession>A0AAV3Q1G3</accession>
<dbReference type="Pfam" id="PF00481">
    <property type="entry name" value="PP2C"/>
    <property type="match status" value="1"/>
</dbReference>
<dbReference type="SUPFAM" id="SSF81606">
    <property type="entry name" value="PP2C-like"/>
    <property type="match status" value="1"/>
</dbReference>
<evidence type="ECO:0000313" key="3">
    <source>
        <dbReference type="Proteomes" id="UP001454036"/>
    </source>
</evidence>
<protein>
    <submittedName>
        <fullName evidence="2">Protein phosphatase</fullName>
    </submittedName>
</protein>